<proteinExistence type="inferred from homology"/>
<dbReference type="AlphaFoldDB" id="A0A3M0CWK4"/>
<dbReference type="InterPro" id="IPR000462">
    <property type="entry name" value="CDP-OH_P_trans"/>
</dbReference>
<dbReference type="Pfam" id="PF01066">
    <property type="entry name" value="CDP-OH_P_transf"/>
    <property type="match status" value="1"/>
</dbReference>
<sequence length="243" mass="25780">MREYVYERRWVAATGTVGVVAASVAVGGWMLVAGAVDHTAANRWVLVAGVVLAYEVGYLAYHLDDGTAALALPNLVTLVRGGLYAAAAGFLLVPPAPAVRWAPAVCYGTGIVLDLVDGRLARRRGRTTDLGAKLDLAFDTLGFLVAPLVGVAWGRLPVAYLSLSAARYVYRAGIGWRKRRGQPVSDLPESRVRRPLAALQMGFITVALAPVLPVSVVHPLALVVVAPSLAVFARDYLAVTGRR</sequence>
<dbReference type="GO" id="GO:0016780">
    <property type="term" value="F:phosphotransferase activity, for other substituted phosphate groups"/>
    <property type="evidence" value="ECO:0007669"/>
    <property type="project" value="InterPro"/>
</dbReference>
<dbReference type="InterPro" id="IPR043130">
    <property type="entry name" value="CDP-OH_PTrfase_TM_dom"/>
</dbReference>
<keyword evidence="1 2" id="KW-0808">Transferase</keyword>
<evidence type="ECO:0000256" key="3">
    <source>
        <dbReference type="SAM" id="Phobius"/>
    </source>
</evidence>
<accession>A0A3M0CWK4</accession>
<dbReference type="GeneID" id="38469795"/>
<gene>
    <name evidence="4" type="ORF">ATH50_2547</name>
</gene>
<dbReference type="EMBL" id="REFS01000005">
    <property type="protein sequence ID" value="RMB13215.1"/>
    <property type="molecule type" value="Genomic_DNA"/>
</dbReference>
<comment type="similarity">
    <text evidence="2">Belongs to the CDP-alcohol phosphatidyltransferase class-I family.</text>
</comment>
<dbReference type="OrthoDB" id="331608at2157"/>
<feature type="transmembrane region" description="Helical" evidence="3">
    <location>
        <begin position="12"/>
        <end position="32"/>
    </location>
</feature>
<evidence type="ECO:0000313" key="5">
    <source>
        <dbReference type="Proteomes" id="UP000277326"/>
    </source>
</evidence>
<dbReference type="InterPro" id="IPR048254">
    <property type="entry name" value="CDP_ALCOHOL_P_TRANSF_CS"/>
</dbReference>
<evidence type="ECO:0000256" key="2">
    <source>
        <dbReference type="RuleBase" id="RU003750"/>
    </source>
</evidence>
<feature type="transmembrane region" description="Helical" evidence="3">
    <location>
        <begin position="136"/>
        <end position="153"/>
    </location>
</feature>
<name>A0A3M0CWK4_9EURY</name>
<feature type="transmembrane region" description="Helical" evidence="3">
    <location>
        <begin position="44"/>
        <end position="61"/>
    </location>
</feature>
<keyword evidence="3" id="KW-0472">Membrane</keyword>
<reference evidence="4 5" key="1">
    <citation type="journal article" date="2015" name="Stand. Genomic Sci.">
        <title>Genomic Encyclopedia of Bacterial and Archaeal Type Strains, Phase III: the genomes of soil and plant-associated and newly described type strains.</title>
        <authorList>
            <person name="Whitman W.B."/>
            <person name="Woyke T."/>
            <person name="Klenk H.P."/>
            <person name="Zhou Y."/>
            <person name="Lilburn T.G."/>
            <person name="Beck B.J."/>
            <person name="De Vos P."/>
            <person name="Vandamme P."/>
            <person name="Eisen J.A."/>
            <person name="Garrity G."/>
            <person name="Hugenholtz P."/>
            <person name="Kyrpides N.C."/>
        </authorList>
    </citation>
    <scope>NUCLEOTIDE SEQUENCE [LARGE SCALE GENOMIC DNA]</scope>
    <source>
        <strain evidence="4 5">CGMCC 1.10124</strain>
    </source>
</reference>
<dbReference type="Gene3D" id="1.20.120.1760">
    <property type="match status" value="1"/>
</dbReference>
<organism evidence="4 5">
    <name type="scientific">Haloplanus aerogenes</name>
    <dbReference type="NCBI Taxonomy" id="660522"/>
    <lineage>
        <taxon>Archaea</taxon>
        <taxon>Methanobacteriati</taxon>
        <taxon>Methanobacteriota</taxon>
        <taxon>Stenosarchaea group</taxon>
        <taxon>Halobacteria</taxon>
        <taxon>Halobacteriales</taxon>
        <taxon>Haloferacaceae</taxon>
        <taxon>Haloplanus</taxon>
    </lineage>
</organism>
<feature type="transmembrane region" description="Helical" evidence="3">
    <location>
        <begin position="68"/>
        <end position="92"/>
    </location>
</feature>
<keyword evidence="3" id="KW-0812">Transmembrane</keyword>
<evidence type="ECO:0000256" key="1">
    <source>
        <dbReference type="ARBA" id="ARBA00022679"/>
    </source>
</evidence>
<comment type="caution">
    <text evidence="4">The sequence shown here is derived from an EMBL/GenBank/DDBJ whole genome shotgun (WGS) entry which is preliminary data.</text>
</comment>
<evidence type="ECO:0000313" key="4">
    <source>
        <dbReference type="EMBL" id="RMB13215.1"/>
    </source>
</evidence>
<protein>
    <submittedName>
        <fullName evidence="4">CDP-diacylglycerol--glycerol-3-phosphate 3-phosphatidyltransferase</fullName>
    </submittedName>
</protein>
<dbReference type="RefSeq" id="WP_199722736.1">
    <property type="nucleotide sequence ID" value="NZ_CP034145.1"/>
</dbReference>
<keyword evidence="3" id="KW-1133">Transmembrane helix</keyword>
<dbReference type="GO" id="GO:0008654">
    <property type="term" value="P:phospholipid biosynthetic process"/>
    <property type="evidence" value="ECO:0007669"/>
    <property type="project" value="InterPro"/>
</dbReference>
<dbReference type="PROSITE" id="PS00379">
    <property type="entry name" value="CDP_ALCOHOL_P_TRANSF"/>
    <property type="match status" value="1"/>
</dbReference>
<dbReference type="Proteomes" id="UP000277326">
    <property type="component" value="Unassembled WGS sequence"/>
</dbReference>
<feature type="transmembrane region" description="Helical" evidence="3">
    <location>
        <begin position="196"/>
        <end position="214"/>
    </location>
</feature>
<dbReference type="GO" id="GO:0016020">
    <property type="term" value="C:membrane"/>
    <property type="evidence" value="ECO:0007669"/>
    <property type="project" value="InterPro"/>
</dbReference>